<feature type="domain" description="LTD" evidence="1">
    <location>
        <begin position="1"/>
        <end position="96"/>
    </location>
</feature>
<accession>A0A936NCR8</accession>
<dbReference type="InterPro" id="IPR001322">
    <property type="entry name" value="Lamin_tail_dom"/>
</dbReference>
<sequence length="101" mass="10902">MAIDTAACCATNTGHSTIDLTGWGLKDESASHRYGFPDRFELPAGAAVRVASGCGTDRADHLHWCMSNSAVWNNSGDTAFLLDPNGNIFDTYRYDATGSRR</sequence>
<evidence type="ECO:0000313" key="2">
    <source>
        <dbReference type="EMBL" id="MBK9297279.1"/>
    </source>
</evidence>
<evidence type="ECO:0000259" key="1">
    <source>
        <dbReference type="PROSITE" id="PS51841"/>
    </source>
</evidence>
<proteinExistence type="predicted"/>
<dbReference type="Proteomes" id="UP000727993">
    <property type="component" value="Unassembled WGS sequence"/>
</dbReference>
<dbReference type="AlphaFoldDB" id="A0A936NCR8"/>
<comment type="caution">
    <text evidence="2">The sequence shown here is derived from an EMBL/GenBank/DDBJ whole genome shotgun (WGS) entry which is preliminary data.</text>
</comment>
<dbReference type="InterPro" id="IPR036415">
    <property type="entry name" value="Lamin_tail_dom_sf"/>
</dbReference>
<gene>
    <name evidence="2" type="ORF">IPN02_10715</name>
</gene>
<dbReference type="Gene3D" id="2.60.40.1260">
    <property type="entry name" value="Lamin Tail domain"/>
    <property type="match status" value="1"/>
</dbReference>
<name>A0A936NCR8_9ACTN</name>
<dbReference type="SUPFAM" id="SSF74853">
    <property type="entry name" value="Lamin A/C globular tail domain"/>
    <property type="match status" value="1"/>
</dbReference>
<reference evidence="2 3" key="1">
    <citation type="submission" date="2020-10" db="EMBL/GenBank/DDBJ databases">
        <title>Connecting structure to function with the recovery of over 1000 high-quality activated sludge metagenome-assembled genomes encoding full-length rRNA genes using long-read sequencing.</title>
        <authorList>
            <person name="Singleton C.M."/>
            <person name="Petriglieri F."/>
            <person name="Kristensen J.M."/>
            <person name="Kirkegaard R.H."/>
            <person name="Michaelsen T.Y."/>
            <person name="Andersen M.H."/>
            <person name="Karst S.M."/>
            <person name="Dueholm M.S."/>
            <person name="Nielsen P.H."/>
            <person name="Albertsen M."/>
        </authorList>
    </citation>
    <scope>NUCLEOTIDE SEQUENCE [LARGE SCALE GENOMIC DNA]</scope>
    <source>
        <strain evidence="2">Lyne_18-Q3-R50-59_MAXAC.006</strain>
    </source>
</reference>
<protein>
    <submittedName>
        <fullName evidence="2">Lamin tail domain-containing protein</fullName>
    </submittedName>
</protein>
<dbReference type="EMBL" id="JADJZA010000007">
    <property type="protein sequence ID" value="MBK9297279.1"/>
    <property type="molecule type" value="Genomic_DNA"/>
</dbReference>
<evidence type="ECO:0000313" key="3">
    <source>
        <dbReference type="Proteomes" id="UP000727993"/>
    </source>
</evidence>
<organism evidence="2 3">
    <name type="scientific">Candidatus Neomicrothrix subdominans</name>
    <dbReference type="NCBI Taxonomy" id="2954438"/>
    <lineage>
        <taxon>Bacteria</taxon>
        <taxon>Bacillati</taxon>
        <taxon>Actinomycetota</taxon>
        <taxon>Acidimicrobiia</taxon>
        <taxon>Acidimicrobiales</taxon>
        <taxon>Microthrixaceae</taxon>
        <taxon>Candidatus Neomicrothrix</taxon>
    </lineage>
</organism>
<dbReference type="Pfam" id="PF00932">
    <property type="entry name" value="LTD"/>
    <property type="match status" value="1"/>
</dbReference>
<dbReference type="PROSITE" id="PS51841">
    <property type="entry name" value="LTD"/>
    <property type="match status" value="1"/>
</dbReference>